<organism evidence="1 2">
    <name type="scientific">Rhodococcus ruber</name>
    <dbReference type="NCBI Taxonomy" id="1830"/>
    <lineage>
        <taxon>Bacteria</taxon>
        <taxon>Bacillati</taxon>
        <taxon>Actinomycetota</taxon>
        <taxon>Actinomycetes</taxon>
        <taxon>Mycobacteriales</taxon>
        <taxon>Nocardiaceae</taxon>
        <taxon>Rhodococcus</taxon>
    </lineage>
</organism>
<dbReference type="AlphaFoldDB" id="A0A098BJR4"/>
<evidence type="ECO:0000313" key="2">
    <source>
        <dbReference type="Proteomes" id="UP000042997"/>
    </source>
</evidence>
<protein>
    <submittedName>
        <fullName evidence="1">Uncharacterized protein</fullName>
    </submittedName>
</protein>
<accession>A0A098BJR4</accession>
<dbReference type="Proteomes" id="UP000042997">
    <property type="component" value="Unassembled WGS sequence"/>
</dbReference>
<evidence type="ECO:0000313" key="1">
    <source>
        <dbReference type="EMBL" id="CDZ88994.1"/>
    </source>
</evidence>
<sequence length="33" mass="4133">MRFPWWVPLLLTLGPTIAREWFDDLKPQRKKHR</sequence>
<reference evidence="1 2" key="1">
    <citation type="journal article" date="2014" name="Genome Announc.">
        <title>Draft Genome Sequence of Propane- and Butane-Oxidizing Actinobacterium Rhodococcus ruber IEGM 231.</title>
        <authorList>
            <person name="Ivshina I.B."/>
            <person name="Kuyukina M.S."/>
            <person name="Krivoruchko A.V."/>
            <person name="Barbe V."/>
            <person name="Fischer C."/>
        </authorList>
    </citation>
    <scope>NUCLEOTIDE SEQUENCE [LARGE SCALE GENOMIC DNA]</scope>
</reference>
<proteinExistence type="predicted"/>
<gene>
    <name evidence="1" type="ORF">RHRU231_450161</name>
</gene>
<dbReference type="EMBL" id="CCSD01000056">
    <property type="protein sequence ID" value="CDZ88994.1"/>
    <property type="molecule type" value="Genomic_DNA"/>
</dbReference>
<name>A0A098BJR4_9NOCA</name>